<feature type="region of interest" description="Disordered" evidence="1">
    <location>
        <begin position="47"/>
        <end position="70"/>
    </location>
</feature>
<proteinExistence type="predicted"/>
<reference evidence="2 3" key="1">
    <citation type="journal article" date="2022" name="Allergy">
        <title>Genome assembly and annotation of Periplaneta americana reveal a comprehensive cockroach allergen profile.</title>
        <authorList>
            <person name="Wang L."/>
            <person name="Xiong Q."/>
            <person name="Saelim N."/>
            <person name="Wang L."/>
            <person name="Nong W."/>
            <person name="Wan A.T."/>
            <person name="Shi M."/>
            <person name="Liu X."/>
            <person name="Cao Q."/>
            <person name="Hui J.H.L."/>
            <person name="Sookrung N."/>
            <person name="Leung T.F."/>
            <person name="Tungtrongchitr A."/>
            <person name="Tsui S.K.W."/>
        </authorList>
    </citation>
    <scope>NUCLEOTIDE SEQUENCE [LARGE SCALE GENOMIC DNA]</scope>
    <source>
        <strain evidence="2">PWHHKU_190912</strain>
    </source>
</reference>
<gene>
    <name evidence="2" type="ORF">ANN_20068</name>
</gene>
<comment type="caution">
    <text evidence="2">The sequence shown here is derived from an EMBL/GenBank/DDBJ whole genome shotgun (WGS) entry which is preliminary data.</text>
</comment>
<evidence type="ECO:0000256" key="1">
    <source>
        <dbReference type="SAM" id="MobiDB-lite"/>
    </source>
</evidence>
<accession>A0ABQ8SBT6</accession>
<protein>
    <submittedName>
        <fullName evidence="2">Uncharacterized protein</fullName>
    </submittedName>
</protein>
<evidence type="ECO:0000313" key="3">
    <source>
        <dbReference type="Proteomes" id="UP001148838"/>
    </source>
</evidence>
<keyword evidence="3" id="KW-1185">Reference proteome</keyword>
<sequence length="139" mass="15798">MAGLCEGGNEPPDSLKASHIGTLHYRHVCVPDKNQITIKQLKAESSPAYCQNYTDNDDDDDDDKEDNGEKEYDIYIDVNYVHGEEIVKKKMKMTIDVNFKGETDIGVNADYDENNSKEQNDVDGEDNCKEENYVYVNYG</sequence>
<dbReference type="Proteomes" id="UP001148838">
    <property type="component" value="Unassembled WGS sequence"/>
</dbReference>
<organism evidence="2 3">
    <name type="scientific">Periplaneta americana</name>
    <name type="common">American cockroach</name>
    <name type="synonym">Blatta americana</name>
    <dbReference type="NCBI Taxonomy" id="6978"/>
    <lineage>
        <taxon>Eukaryota</taxon>
        <taxon>Metazoa</taxon>
        <taxon>Ecdysozoa</taxon>
        <taxon>Arthropoda</taxon>
        <taxon>Hexapoda</taxon>
        <taxon>Insecta</taxon>
        <taxon>Pterygota</taxon>
        <taxon>Neoptera</taxon>
        <taxon>Polyneoptera</taxon>
        <taxon>Dictyoptera</taxon>
        <taxon>Blattodea</taxon>
        <taxon>Blattoidea</taxon>
        <taxon>Blattidae</taxon>
        <taxon>Blattinae</taxon>
        <taxon>Periplaneta</taxon>
    </lineage>
</organism>
<dbReference type="EMBL" id="JAJSOF020000031">
    <property type="protein sequence ID" value="KAJ4431470.1"/>
    <property type="molecule type" value="Genomic_DNA"/>
</dbReference>
<feature type="compositionally biased region" description="Acidic residues" evidence="1">
    <location>
        <begin position="55"/>
        <end position="66"/>
    </location>
</feature>
<evidence type="ECO:0000313" key="2">
    <source>
        <dbReference type="EMBL" id="KAJ4431470.1"/>
    </source>
</evidence>
<name>A0ABQ8SBT6_PERAM</name>